<feature type="compositionally biased region" description="Low complexity" evidence="1">
    <location>
        <begin position="1367"/>
        <end position="1377"/>
    </location>
</feature>
<name>A0A835SNQ6_CHLIN</name>
<sequence length="1891" mass="186473">MENNANACVLSADATQLTIAVLTPYVPGATSLQLSEAEGSSLKLVTGRGTTGPRVAPLPAPQLVRPGFIASAATKDARTVLVTLPTAVMGAGPTAFGAVMCQNAIEVARANGTAHGLDVAQGAPCVLSTTGGVTTLTVALAGDMGMGDTVRIKAPSPGLVTASGALMYEPTAPVPIRPAHIEGAAIIGPNTFVVTLPYPSVLSVGPSCSGTMWVTAPDGKSSLEAGCTIMLDATGRFLTVNLASGAAAGVLSAAGGVGFAVKSSQTSLGAISGVMWAPPSSSVWRLSGPAWGTPASAINAVATSATSLEIQLPMPSYLGGSGSYTDGTATAGVYCASILSVAQAGGVPLALDTCTLADSPTGLRDILVVRLVAALGSADATLTLTKSNGALKAGSGTGPAYGALPAAIRIRPTFMSAVATGPRTLVVTLPLPSAVYKREPTCSSGTGSCTSGTATCASGLPSCSDGTGTYTCTATAAATCPAPVAACPCTPGFTASCNAGTMACGGAGLATPLCTAGGTITCSKPATCDVESATPACNDIFTLLSMSGAGVPVCSNPSTAGASRADVTVLTLTSEWLPGDRLTVNQQAQAGPTATSYLRAAGYAPRPSGDLIVQPSISLAVLTSARTITVTLPVPSSVPSTSLTAADCNSIFWLFLAGSATPRSNSVWACELGADKQTVTLTLAPGLSYSAGDTLNVVPGQTLLRADSASPAGRVPYAPLPYGGLRVRPTFVSAVATTLSGAGVIRVQLPVRSYLSSTDCTSVHIRVTPDGGATALALASVNACTLSADGTVPTLTLASALPASWFTRAPAYVTAQMLQSSWASLGLYAGADATVPLYPTTAESAALAIVRVYDLASPAPQSIVSAVALSPRQVEVEFPAATALAPAGLACTAYLDFQPAARFITACEWSADGKFITITTGADLQVGEPVQLVSGTAAVTFNAGSGSPVPYPPLAAAVPIAPTLASAYTIDASTIGITLPVPSGFVDSSQGSALALTSLTGAECDMVLAVKPATATAARRPLAPVAACNFADNAGSTTLTVRLACGGYGFLQAGDTVEVLDTNAGINGATAAVRALQAFPVTGGPKYAPRRRRQPPLVVIQPRATSARAVSINTVELALPVPSVMVDGSSGKPLSTVTAAMCNAMVVWTPKPIQSCSLSADGRALTLALFAGAAFSPGDVINIATGQTLLRAWQADVLSFSPPKLLAEDGAACFISGASITVRLSGMSQSGIFSGGDTSLSPLTVEILLPAPSTLASATMSTALSAADCATILTFSPPKALAAGPEPCVLDATYRRVLTVSLAAGSEVGPGDTVNIAASSTAAGAQVALRAGLTSTGVLYAASPSSITIWNGSQTFVSSSLLPPPQQSSAPSSSGPAFPLPPLEEYTLNTSSDVAGASAAGSGAGLLLNYVPVGAKTVTGVGSGGSGSWPAAVGTSFPMYSSASRFTPPAVNTGSTGSTPPPQGYCSPSFPGGTSGLNLTGGPGIVTAQVLNATAIAVLFSHPVSVSLAGCAAAFVVLGPDGVPLPSSTLALASCGVAEVAVSGASATVLLQPAAVAATAIAAASGDGPSSSGAALVLHTVPGVTTTAIPTGACINLVAGQDAVRLGSVLAGSPLRPSSPPLPPLPPATTLDTAGNASSIALQDPCIALCRPPHAGAAPMVRALPSLPSLPPAASAANSGGPAALIADLASPTPLADFSGSLAQPAQSEPLLSLHNDFVIFFRSDAANHLNGFILEYNVTTPSHAASYLPAYQQPQLLGGAGGAAPNSSTNSSVAFSPDAYVSDLASYYSYQNRVGGGGSGGGRGSPYSRIGGGVVVAATAAAGGSSTGGGSGSDVCRGMLFYQPPVAAEGMWLLACRDVSVTSVTGIANSSYSSSGGGTATNKPGTGVLL</sequence>
<reference evidence="2" key="1">
    <citation type="journal article" date="2020" name="bioRxiv">
        <title>Comparative genomics of Chlamydomonas.</title>
        <authorList>
            <person name="Craig R.J."/>
            <person name="Hasan A.R."/>
            <person name="Ness R.W."/>
            <person name="Keightley P.D."/>
        </authorList>
    </citation>
    <scope>NUCLEOTIDE SEQUENCE</scope>
    <source>
        <strain evidence="2">SAG 7.73</strain>
    </source>
</reference>
<gene>
    <name evidence="2" type="ORF">HXX76_011595</name>
</gene>
<protein>
    <submittedName>
        <fullName evidence="2">Uncharacterized protein</fullName>
    </submittedName>
</protein>
<dbReference type="Proteomes" id="UP000650467">
    <property type="component" value="Unassembled WGS sequence"/>
</dbReference>
<dbReference type="EMBL" id="JAEHOC010000034">
    <property type="protein sequence ID" value="KAG2428477.1"/>
    <property type="molecule type" value="Genomic_DNA"/>
</dbReference>
<accession>A0A835SNQ6</accession>
<evidence type="ECO:0000313" key="3">
    <source>
        <dbReference type="Proteomes" id="UP000650467"/>
    </source>
</evidence>
<feature type="region of interest" description="Disordered" evidence="1">
    <location>
        <begin position="1360"/>
        <end position="1384"/>
    </location>
</feature>
<organism evidence="2 3">
    <name type="scientific">Chlamydomonas incerta</name>
    <dbReference type="NCBI Taxonomy" id="51695"/>
    <lineage>
        <taxon>Eukaryota</taxon>
        <taxon>Viridiplantae</taxon>
        <taxon>Chlorophyta</taxon>
        <taxon>core chlorophytes</taxon>
        <taxon>Chlorophyceae</taxon>
        <taxon>CS clade</taxon>
        <taxon>Chlamydomonadales</taxon>
        <taxon>Chlamydomonadaceae</taxon>
        <taxon>Chlamydomonas</taxon>
    </lineage>
</organism>
<keyword evidence="3" id="KW-1185">Reference proteome</keyword>
<proteinExistence type="predicted"/>
<evidence type="ECO:0000313" key="2">
    <source>
        <dbReference type="EMBL" id="KAG2428477.1"/>
    </source>
</evidence>
<comment type="caution">
    <text evidence="2">The sequence shown here is derived from an EMBL/GenBank/DDBJ whole genome shotgun (WGS) entry which is preliminary data.</text>
</comment>
<evidence type="ECO:0000256" key="1">
    <source>
        <dbReference type="SAM" id="MobiDB-lite"/>
    </source>
</evidence>